<evidence type="ECO:0000313" key="1">
    <source>
        <dbReference type="EMBL" id="RZO26937.1"/>
    </source>
</evidence>
<dbReference type="Pfam" id="PF11397">
    <property type="entry name" value="GlcNAc"/>
    <property type="match status" value="1"/>
</dbReference>
<accession>A0A520N0C9</accession>
<dbReference type="Gene3D" id="3.90.550.10">
    <property type="entry name" value="Spore Coat Polysaccharide Biosynthesis Protein SpsA, Chain A"/>
    <property type="match status" value="1"/>
</dbReference>
<dbReference type="PANTHER" id="PTHR34496:SF10">
    <property type="entry name" value="GLCNAC TRANSFERASE"/>
    <property type="match status" value="1"/>
</dbReference>
<dbReference type="Proteomes" id="UP000315825">
    <property type="component" value="Unassembled WGS sequence"/>
</dbReference>
<organism evidence="1 2">
    <name type="scientific">SAR86 cluster bacterium</name>
    <dbReference type="NCBI Taxonomy" id="2030880"/>
    <lineage>
        <taxon>Bacteria</taxon>
        <taxon>Pseudomonadati</taxon>
        <taxon>Pseudomonadota</taxon>
        <taxon>Gammaproteobacteria</taxon>
        <taxon>SAR86 cluster</taxon>
    </lineage>
</organism>
<dbReference type="InterPro" id="IPR029044">
    <property type="entry name" value="Nucleotide-diphossugar_trans"/>
</dbReference>
<name>A0A520N0C9_9GAMM</name>
<dbReference type="SUPFAM" id="SSF53448">
    <property type="entry name" value="Nucleotide-diphospho-sugar transferases"/>
    <property type="match status" value="1"/>
</dbReference>
<gene>
    <name evidence="1" type="ORF">EVA92_01970</name>
</gene>
<evidence type="ECO:0000313" key="2">
    <source>
        <dbReference type="Proteomes" id="UP000315825"/>
    </source>
</evidence>
<reference evidence="1 2" key="1">
    <citation type="submission" date="2019-02" db="EMBL/GenBank/DDBJ databases">
        <title>Prokaryotic population dynamics and viral predation in marine succession experiment using metagenomics: the confinement effect.</title>
        <authorList>
            <person name="Haro-Moreno J.M."/>
            <person name="Rodriguez-Valera F."/>
            <person name="Lopez-Perez M."/>
        </authorList>
    </citation>
    <scope>NUCLEOTIDE SEQUENCE [LARGE SCALE GENOMIC DNA]</scope>
    <source>
        <strain evidence="1">MED-G159</strain>
    </source>
</reference>
<dbReference type="EMBL" id="SHBE01000002">
    <property type="protein sequence ID" value="RZO26937.1"/>
    <property type="molecule type" value="Genomic_DNA"/>
</dbReference>
<dbReference type="AlphaFoldDB" id="A0A520N0C9"/>
<proteinExistence type="predicted"/>
<comment type="caution">
    <text evidence="1">The sequence shown here is derived from an EMBL/GenBank/DDBJ whole genome shotgun (WGS) entry which is preliminary data.</text>
</comment>
<dbReference type="InterPro" id="IPR021067">
    <property type="entry name" value="Glycosyltransferase"/>
</dbReference>
<protein>
    <recommendedName>
        <fullName evidence="3">Glycosyltransferase</fullName>
    </recommendedName>
</protein>
<dbReference type="PANTHER" id="PTHR34496">
    <property type="entry name" value="GLCNAC TRANSFERASE-RELATED"/>
    <property type="match status" value="1"/>
</dbReference>
<evidence type="ECO:0008006" key="3">
    <source>
        <dbReference type="Google" id="ProtNLM"/>
    </source>
</evidence>
<sequence length="332" mass="38466">MNIFLSISSYKDPLLSNTLLSAYNNASNKSNIVFAIVDQNTNKLDLDNFEFKNQMRYLFLDAKDARGCAWARSLAQSLYMGEDYFFQVDSHTIFEPNWDVYFIDYFKKISKKFHRPVISNYPRNFEIIDLDKQLFQKYQEDDQSTHVMVIDKDNVFKEGYFSMKKGIPSGDSDIKKGFLIAGGCIFAAGSMINEVPYDPFLYFDGEEDSLAWRLFTNGYNVFHTPNTPLYHYYVNPDNAIKRPFHWDQSENIDRPTNWTDLKAIGRARLDKIVEGTIQSPYGIGKTKSFDDYANFSGLDIPNKQVLDPENVFSFNKLNSIKWSSNAEKFSLL</sequence>